<sequence>MFFITLVTIPGVPVLQSLTPPPEPGQPLVEVKDFRVPRSAAGSLSQKPSRYSSRRSSRELINDASG</sequence>
<evidence type="ECO:0000256" key="1">
    <source>
        <dbReference type="SAM" id="MobiDB-lite"/>
    </source>
</evidence>
<dbReference type="AlphaFoldDB" id="A0A5E4MFB9"/>
<feature type="signal peptide" evidence="2">
    <location>
        <begin position="1"/>
        <end position="17"/>
    </location>
</feature>
<reference evidence="3 4" key="1">
    <citation type="submission" date="2019-08" db="EMBL/GenBank/DDBJ databases">
        <authorList>
            <person name="Alioto T."/>
            <person name="Alioto T."/>
            <person name="Gomez Garrido J."/>
        </authorList>
    </citation>
    <scope>NUCLEOTIDE SEQUENCE [LARGE SCALE GENOMIC DNA]</scope>
</reference>
<dbReference type="Proteomes" id="UP000325440">
    <property type="component" value="Unassembled WGS sequence"/>
</dbReference>
<gene>
    <name evidence="3" type="ORF">CINCED_3A008561</name>
</gene>
<protein>
    <submittedName>
        <fullName evidence="3">Uncharacterized protein</fullName>
    </submittedName>
</protein>
<keyword evidence="2" id="KW-0732">Signal</keyword>
<evidence type="ECO:0000256" key="2">
    <source>
        <dbReference type="SAM" id="SignalP"/>
    </source>
</evidence>
<name>A0A5E4MFB9_9HEMI</name>
<feature type="region of interest" description="Disordered" evidence="1">
    <location>
        <begin position="39"/>
        <end position="66"/>
    </location>
</feature>
<evidence type="ECO:0000313" key="4">
    <source>
        <dbReference type="Proteomes" id="UP000325440"/>
    </source>
</evidence>
<feature type="chain" id="PRO_5023051981" evidence="2">
    <location>
        <begin position="18"/>
        <end position="66"/>
    </location>
</feature>
<dbReference type="EMBL" id="CABPRJ010000548">
    <property type="protein sequence ID" value="VVC30895.1"/>
    <property type="molecule type" value="Genomic_DNA"/>
</dbReference>
<evidence type="ECO:0000313" key="3">
    <source>
        <dbReference type="EMBL" id="VVC30895.1"/>
    </source>
</evidence>
<proteinExistence type="predicted"/>
<feature type="compositionally biased region" description="Basic and acidic residues" evidence="1">
    <location>
        <begin position="56"/>
        <end position="66"/>
    </location>
</feature>
<organism evidence="3 4">
    <name type="scientific">Cinara cedri</name>
    <dbReference type="NCBI Taxonomy" id="506608"/>
    <lineage>
        <taxon>Eukaryota</taxon>
        <taxon>Metazoa</taxon>
        <taxon>Ecdysozoa</taxon>
        <taxon>Arthropoda</taxon>
        <taxon>Hexapoda</taxon>
        <taxon>Insecta</taxon>
        <taxon>Pterygota</taxon>
        <taxon>Neoptera</taxon>
        <taxon>Paraneoptera</taxon>
        <taxon>Hemiptera</taxon>
        <taxon>Sternorrhyncha</taxon>
        <taxon>Aphidomorpha</taxon>
        <taxon>Aphidoidea</taxon>
        <taxon>Aphididae</taxon>
        <taxon>Lachninae</taxon>
        <taxon>Cinara</taxon>
    </lineage>
</organism>
<keyword evidence="4" id="KW-1185">Reference proteome</keyword>
<feature type="non-terminal residue" evidence="3">
    <location>
        <position position="66"/>
    </location>
</feature>
<accession>A0A5E4MFB9</accession>